<dbReference type="UniPathway" id="UPA00115">
    <property type="reaction ID" value="UER00408"/>
</dbReference>
<feature type="binding site" evidence="7">
    <location>
        <position position="337"/>
    </location>
    <ligand>
        <name>substrate</name>
    </ligand>
</feature>
<comment type="caution">
    <text evidence="11">The sequence shown here is derived from an EMBL/GenBank/DDBJ whole genome shotgun (WGS) entry which is preliminary data.</text>
</comment>
<evidence type="ECO:0000259" key="9">
    <source>
        <dbReference type="Pfam" id="PF00479"/>
    </source>
</evidence>
<evidence type="ECO:0000256" key="6">
    <source>
        <dbReference type="ARBA" id="ARBA00023277"/>
    </source>
</evidence>
<feature type="binding site" evidence="7">
    <location>
        <position position="241"/>
    </location>
    <ligand>
        <name>substrate</name>
    </ligand>
</feature>
<evidence type="ECO:0000259" key="10">
    <source>
        <dbReference type="Pfam" id="PF02781"/>
    </source>
</evidence>
<dbReference type="InterPro" id="IPR036291">
    <property type="entry name" value="NAD(P)-bd_dom_sf"/>
</dbReference>
<feature type="binding site" evidence="7">
    <location>
        <position position="188"/>
    </location>
    <ligand>
        <name>substrate</name>
    </ligand>
</feature>
<dbReference type="PANTHER" id="PTHR23429">
    <property type="entry name" value="GLUCOSE-6-PHOSPHATE 1-DEHYDROGENASE G6PD"/>
    <property type="match status" value="1"/>
</dbReference>
<sequence>MEPTSDSGAGSGPAPQVFVLFGATGDLARRKLFPALFHLDRAGLLPETRIVASGQRPRSEEDFRDHVCRSLEEFAPEEGDARERREFAAGVSYRAASTDNGADLASLVRRTEEELGEDAERLLYLSVPPSVMEPMVRMIAKEGFDARARLVVEKPFGTDLASARELDAAIHDVMEESRVFRIDHFLGKEAVQNILTLRFASGLFEPVWNRHHVGYVQIDVPEEIGLEGRAGFYEATGAFKDMVSTHLFQLLSFVALEPPARLTAEALRDEKTKVFESLRPLDPDRVVFGQYEGYREEEGVDPRSTAETFVALEARVDNWRWSGVPFLLRTGKALRAKRRTITVGFHGPPLKMFDLADEDCEGVDELVFELTDEPEITIEVRAKRPGPDLDIAPARFVLDFARSFAGTEPLEAYERLLLDVMRGDPMLFTRADGVERLWEVCDPVLREPPEPIGYPQGSWGPEQADALAAPRGWRVSRD</sequence>
<reference evidence="11 12" key="1">
    <citation type="submission" date="2020-07" db="EMBL/GenBank/DDBJ databases">
        <title>Sequencing the genomes of 1000 actinobacteria strains.</title>
        <authorList>
            <person name="Klenk H.-P."/>
        </authorList>
    </citation>
    <scope>NUCLEOTIDE SEQUENCE [LARGE SCALE GENOMIC DNA]</scope>
    <source>
        <strain evidence="11 12">CXB654</strain>
    </source>
</reference>
<organism evidence="11 12">
    <name type="scientific">Spinactinospora alkalitolerans</name>
    <dbReference type="NCBI Taxonomy" id="687207"/>
    <lineage>
        <taxon>Bacteria</taxon>
        <taxon>Bacillati</taxon>
        <taxon>Actinomycetota</taxon>
        <taxon>Actinomycetes</taxon>
        <taxon>Streptosporangiales</taxon>
        <taxon>Nocardiopsidaceae</taxon>
        <taxon>Spinactinospora</taxon>
    </lineage>
</organism>
<keyword evidence="12" id="KW-1185">Reference proteome</keyword>
<dbReference type="Gene3D" id="3.30.360.10">
    <property type="entry name" value="Dihydrodipicolinate Reductase, domain 2"/>
    <property type="match status" value="1"/>
</dbReference>
<dbReference type="InterPro" id="IPR001282">
    <property type="entry name" value="G6P_DH"/>
</dbReference>
<feature type="binding site" evidence="7">
    <location>
        <position position="222"/>
    </location>
    <ligand>
        <name>substrate</name>
    </ligand>
</feature>
<keyword evidence="4 7" id="KW-0521">NADP</keyword>
<evidence type="ECO:0000256" key="8">
    <source>
        <dbReference type="SAM" id="MobiDB-lite"/>
    </source>
</evidence>
<feature type="binding site" evidence="7">
    <location>
        <position position="332"/>
    </location>
    <ligand>
        <name>substrate</name>
    </ligand>
</feature>
<dbReference type="Gene3D" id="3.40.50.720">
    <property type="entry name" value="NAD(P)-binding Rossmann-like Domain"/>
    <property type="match status" value="1"/>
</dbReference>
<gene>
    <name evidence="7" type="primary">zwf</name>
    <name evidence="11" type="ORF">HDA32_001100</name>
</gene>
<dbReference type="GO" id="GO:0004345">
    <property type="term" value="F:glucose-6-phosphate dehydrogenase activity"/>
    <property type="evidence" value="ECO:0007669"/>
    <property type="project" value="UniProtKB-UniRule"/>
</dbReference>
<dbReference type="InterPro" id="IPR022674">
    <property type="entry name" value="G6P_DH_NAD-bd"/>
</dbReference>
<keyword evidence="3 7" id="KW-0313">Glucose metabolism</keyword>
<dbReference type="GO" id="GO:0006006">
    <property type="term" value="P:glucose metabolic process"/>
    <property type="evidence" value="ECO:0007669"/>
    <property type="project" value="UniProtKB-KW"/>
</dbReference>
<dbReference type="PIRSF" id="PIRSF000110">
    <property type="entry name" value="G6PD"/>
    <property type="match status" value="1"/>
</dbReference>
<dbReference type="InterPro" id="IPR022675">
    <property type="entry name" value="G6P_DH_C"/>
</dbReference>
<protein>
    <recommendedName>
        <fullName evidence="7">Glucose-6-phosphate 1-dehydrogenase</fullName>
        <shortName evidence="7">G6PD</shortName>
        <ecNumber evidence="7">1.1.1.49</ecNumber>
    </recommendedName>
</protein>
<dbReference type="RefSeq" id="WP_179642149.1">
    <property type="nucleotide sequence ID" value="NZ_BAAAYY010000024.1"/>
</dbReference>
<dbReference type="GO" id="GO:0050661">
    <property type="term" value="F:NADP binding"/>
    <property type="evidence" value="ECO:0007669"/>
    <property type="project" value="UniProtKB-UniRule"/>
</dbReference>
<feature type="domain" description="Glucose-6-phosphate dehydrogenase NAD-binding" evidence="9">
    <location>
        <begin position="19"/>
        <end position="193"/>
    </location>
</feature>
<dbReference type="GO" id="GO:0009051">
    <property type="term" value="P:pentose-phosphate shunt, oxidative branch"/>
    <property type="evidence" value="ECO:0007669"/>
    <property type="project" value="TreeGrafter"/>
</dbReference>
<dbReference type="Pfam" id="PF02781">
    <property type="entry name" value="G6PD_C"/>
    <property type="match status" value="1"/>
</dbReference>
<comment type="catalytic activity">
    <reaction evidence="7">
        <text>D-glucose 6-phosphate + NADP(+) = 6-phospho-D-glucono-1,5-lactone + NADPH + H(+)</text>
        <dbReference type="Rhea" id="RHEA:15841"/>
        <dbReference type="ChEBI" id="CHEBI:15378"/>
        <dbReference type="ChEBI" id="CHEBI:57783"/>
        <dbReference type="ChEBI" id="CHEBI:57955"/>
        <dbReference type="ChEBI" id="CHEBI:58349"/>
        <dbReference type="ChEBI" id="CHEBI:61548"/>
        <dbReference type="EC" id="1.1.1.49"/>
    </reaction>
</comment>
<evidence type="ECO:0000313" key="11">
    <source>
        <dbReference type="EMBL" id="NYE45980.1"/>
    </source>
</evidence>
<comment type="pathway">
    <text evidence="1 7">Carbohydrate degradation; pentose phosphate pathway; D-ribulose 5-phosphate from D-glucose 6-phosphate (oxidative stage): step 1/3.</text>
</comment>
<evidence type="ECO:0000256" key="2">
    <source>
        <dbReference type="ARBA" id="ARBA00009975"/>
    </source>
</evidence>
<dbReference type="Proteomes" id="UP000589036">
    <property type="component" value="Unassembled WGS sequence"/>
</dbReference>
<keyword evidence="5 7" id="KW-0560">Oxidoreductase</keyword>
<accession>A0A852TVR5</accession>
<dbReference type="EMBL" id="JACCCC010000001">
    <property type="protein sequence ID" value="NYE45980.1"/>
    <property type="molecule type" value="Genomic_DNA"/>
</dbReference>
<evidence type="ECO:0000256" key="7">
    <source>
        <dbReference type="HAMAP-Rule" id="MF_00966"/>
    </source>
</evidence>
<name>A0A852TVR5_9ACTN</name>
<feature type="domain" description="Glucose-6-phosphate dehydrogenase C-terminal" evidence="10">
    <location>
        <begin position="195"/>
        <end position="472"/>
    </location>
</feature>
<dbReference type="GO" id="GO:0005829">
    <property type="term" value="C:cytosol"/>
    <property type="evidence" value="ECO:0007669"/>
    <property type="project" value="TreeGrafter"/>
</dbReference>
<comment type="caution">
    <text evidence="7">Lacks conserved residue(s) required for the propagation of feature annotation.</text>
</comment>
<feature type="binding site" evidence="7">
    <location>
        <position position="184"/>
    </location>
    <ligand>
        <name>substrate</name>
    </ligand>
</feature>
<evidence type="ECO:0000256" key="1">
    <source>
        <dbReference type="ARBA" id="ARBA00004937"/>
    </source>
</evidence>
<comment type="function">
    <text evidence="7">Catalyzes the oxidation of glucose 6-phosphate to 6-phosphogluconolactone.</text>
</comment>
<dbReference type="PRINTS" id="PR00079">
    <property type="entry name" value="G6PDHDRGNASE"/>
</dbReference>
<feature type="binding site" evidence="7">
    <location>
        <position position="154"/>
    </location>
    <ligand>
        <name>NADP(+)</name>
        <dbReference type="ChEBI" id="CHEBI:58349"/>
    </ligand>
</feature>
<dbReference type="AlphaFoldDB" id="A0A852TVR5"/>
<comment type="similarity">
    <text evidence="2 7">Belongs to the glucose-6-phosphate dehydrogenase family.</text>
</comment>
<dbReference type="SUPFAM" id="SSF51735">
    <property type="entry name" value="NAD(P)-binding Rossmann-fold domains"/>
    <property type="match status" value="1"/>
</dbReference>
<dbReference type="EC" id="1.1.1.49" evidence="7"/>
<keyword evidence="6 7" id="KW-0119">Carbohydrate metabolism</keyword>
<dbReference type="NCBIfam" id="TIGR00871">
    <property type="entry name" value="zwf"/>
    <property type="match status" value="1"/>
</dbReference>
<feature type="binding site" evidence="7">
    <location>
        <begin position="22"/>
        <end position="29"/>
    </location>
    <ligand>
        <name>NADP(+)</name>
        <dbReference type="ChEBI" id="CHEBI:58349"/>
    </ligand>
</feature>
<feature type="active site" description="Proton acceptor" evidence="7">
    <location>
        <position position="246"/>
    </location>
</feature>
<dbReference type="Pfam" id="PF00479">
    <property type="entry name" value="G6PD_N"/>
    <property type="match status" value="1"/>
</dbReference>
<dbReference type="SUPFAM" id="SSF55347">
    <property type="entry name" value="Glyceraldehyde-3-phosphate dehydrogenase-like, C-terminal domain"/>
    <property type="match status" value="1"/>
</dbReference>
<feature type="region of interest" description="Disordered" evidence="8">
    <location>
        <begin position="453"/>
        <end position="478"/>
    </location>
</feature>
<dbReference type="InterPro" id="IPR019796">
    <property type="entry name" value="G6P_DH_AS"/>
</dbReference>
<evidence type="ECO:0000256" key="5">
    <source>
        <dbReference type="ARBA" id="ARBA00023002"/>
    </source>
</evidence>
<evidence type="ECO:0000313" key="12">
    <source>
        <dbReference type="Proteomes" id="UP000589036"/>
    </source>
</evidence>
<dbReference type="PANTHER" id="PTHR23429:SF0">
    <property type="entry name" value="GLUCOSE-6-PHOSPHATE 1-DEHYDROGENASE"/>
    <property type="match status" value="1"/>
</dbReference>
<evidence type="ECO:0000256" key="4">
    <source>
        <dbReference type="ARBA" id="ARBA00022857"/>
    </source>
</evidence>
<evidence type="ECO:0000256" key="3">
    <source>
        <dbReference type="ARBA" id="ARBA00022526"/>
    </source>
</evidence>
<dbReference type="HAMAP" id="MF_00966">
    <property type="entry name" value="G6PD"/>
    <property type="match status" value="1"/>
</dbReference>
<dbReference type="PROSITE" id="PS00069">
    <property type="entry name" value="G6P_DEHYDROGENASE"/>
    <property type="match status" value="1"/>
</dbReference>
<proteinExistence type="inferred from homology"/>